<proteinExistence type="predicted"/>
<comment type="caution">
    <text evidence="1">The sequence shown here is derived from an EMBL/GenBank/DDBJ whole genome shotgun (WGS) entry which is preliminary data.</text>
</comment>
<reference evidence="1 2" key="1">
    <citation type="submission" date="2019-07" db="EMBL/GenBank/DDBJ databases">
        <title>Whole genome shotgun sequence of Pseudonocardia sulfidoxydans NBRC 16205.</title>
        <authorList>
            <person name="Hosoyama A."/>
            <person name="Uohara A."/>
            <person name="Ohji S."/>
            <person name="Ichikawa N."/>
        </authorList>
    </citation>
    <scope>NUCLEOTIDE SEQUENCE [LARGE SCALE GENOMIC DNA]</scope>
    <source>
        <strain evidence="1 2">NBRC 16205</strain>
    </source>
</reference>
<organism evidence="1 2">
    <name type="scientific">Pseudonocardia sulfidoxydans NBRC 16205</name>
    <dbReference type="NCBI Taxonomy" id="1223511"/>
    <lineage>
        <taxon>Bacteria</taxon>
        <taxon>Bacillati</taxon>
        <taxon>Actinomycetota</taxon>
        <taxon>Actinomycetes</taxon>
        <taxon>Pseudonocardiales</taxon>
        <taxon>Pseudonocardiaceae</taxon>
        <taxon>Pseudonocardia</taxon>
    </lineage>
</organism>
<dbReference type="OrthoDB" id="3570195at2"/>
<name>A0A511DL69_9PSEU</name>
<evidence type="ECO:0000313" key="1">
    <source>
        <dbReference type="EMBL" id="GEL25023.1"/>
    </source>
</evidence>
<accession>A0A511DL69</accession>
<dbReference type="EMBL" id="BJVJ01000044">
    <property type="protein sequence ID" value="GEL25023.1"/>
    <property type="molecule type" value="Genomic_DNA"/>
</dbReference>
<dbReference type="Proteomes" id="UP000321685">
    <property type="component" value="Unassembled WGS sequence"/>
</dbReference>
<keyword evidence="2" id="KW-1185">Reference proteome</keyword>
<dbReference type="RefSeq" id="WP_147110452.1">
    <property type="nucleotide sequence ID" value="NZ_BJVJ01000044.1"/>
</dbReference>
<dbReference type="AlphaFoldDB" id="A0A511DL69"/>
<protein>
    <submittedName>
        <fullName evidence="1">Uncharacterized protein</fullName>
    </submittedName>
</protein>
<evidence type="ECO:0000313" key="2">
    <source>
        <dbReference type="Proteomes" id="UP000321685"/>
    </source>
</evidence>
<sequence>MINGRGTHELSSTPLTGYKIATPMISAGGERTAFTGVGAGRKHVYLASDTAICINDARHAVPNAVCKCGFYCLHTLNAARDLTCAPENRGTVLLEVAVSGRYRRYEQGLRFEHQRVRKVWTGRCECGRAAEVFTDSGDGVMGWRQLSPCCASCAAGKPVLPLPTFAQLTGQDGVVAAVDRQPLRHFCSQSGLFFTDDRVVAEGNLPGRDPLLDAELAVVNARLDELQRQLSRLLDCE</sequence>
<gene>
    <name evidence="1" type="ORF">PSU4_39770</name>
</gene>